<dbReference type="GO" id="GO:0006633">
    <property type="term" value="P:fatty acid biosynthetic process"/>
    <property type="evidence" value="ECO:0007669"/>
    <property type="project" value="TreeGrafter"/>
</dbReference>
<dbReference type="InterPro" id="IPR025110">
    <property type="entry name" value="AMP-bd_C"/>
</dbReference>
<dbReference type="Proteomes" id="UP000286594">
    <property type="component" value="Unassembled WGS sequence"/>
</dbReference>
<dbReference type="EMBL" id="SAVB01000003">
    <property type="protein sequence ID" value="RWR51927.1"/>
    <property type="molecule type" value="Genomic_DNA"/>
</dbReference>
<feature type="transmembrane region" description="Helical" evidence="6">
    <location>
        <begin position="107"/>
        <end position="131"/>
    </location>
</feature>
<keyword evidence="10" id="KW-1185">Reference proteome</keyword>
<dbReference type="PANTHER" id="PTHR22754">
    <property type="entry name" value="DISCO-INTERACTING PROTEIN 2 DIP2 -RELATED"/>
    <property type="match status" value="1"/>
</dbReference>
<dbReference type="InterPro" id="IPR042099">
    <property type="entry name" value="ANL_N_sf"/>
</dbReference>
<evidence type="ECO:0000313" key="10">
    <source>
        <dbReference type="Proteomes" id="UP000286594"/>
    </source>
</evidence>
<dbReference type="FunFam" id="3.40.50.12780:FF:000013">
    <property type="entry name" value="Long-chain-fatty-acid--AMP ligase FadD32"/>
    <property type="match status" value="1"/>
</dbReference>
<evidence type="ECO:0000256" key="4">
    <source>
        <dbReference type="ARBA" id="ARBA00023098"/>
    </source>
</evidence>
<evidence type="ECO:0000256" key="3">
    <source>
        <dbReference type="ARBA" id="ARBA00022832"/>
    </source>
</evidence>
<keyword evidence="3" id="KW-0276">Fatty acid metabolism</keyword>
<dbReference type="AlphaFoldDB" id="A0A443LRX6"/>
<dbReference type="CDD" id="cd05931">
    <property type="entry name" value="FAAL"/>
    <property type="match status" value="1"/>
</dbReference>
<evidence type="ECO:0000256" key="6">
    <source>
        <dbReference type="SAM" id="Phobius"/>
    </source>
</evidence>
<dbReference type="GO" id="GO:0071766">
    <property type="term" value="P:Actinobacterium-type cell wall biogenesis"/>
    <property type="evidence" value="ECO:0007669"/>
    <property type="project" value="UniProtKB-ARBA"/>
</dbReference>
<evidence type="ECO:0000256" key="1">
    <source>
        <dbReference type="ARBA" id="ARBA00006432"/>
    </source>
</evidence>
<feature type="domain" description="AMP-dependent synthetase/ligase" evidence="7">
    <location>
        <begin position="55"/>
        <end position="443"/>
    </location>
</feature>
<dbReference type="Pfam" id="PF00501">
    <property type="entry name" value="AMP-binding"/>
    <property type="match status" value="1"/>
</dbReference>
<dbReference type="Pfam" id="PF23024">
    <property type="entry name" value="AMP-dom_DIP2-like"/>
    <property type="match status" value="1"/>
</dbReference>
<dbReference type="GO" id="GO:0005886">
    <property type="term" value="C:plasma membrane"/>
    <property type="evidence" value="ECO:0007669"/>
    <property type="project" value="TreeGrafter"/>
</dbReference>
<dbReference type="PANTHER" id="PTHR22754:SF32">
    <property type="entry name" value="DISCO-INTERACTING PROTEIN 2"/>
    <property type="match status" value="1"/>
</dbReference>
<feature type="domain" description="AMP-binding enzyme C-terminal" evidence="8">
    <location>
        <begin position="487"/>
        <end position="598"/>
    </location>
</feature>
<proteinExistence type="inferred from homology"/>
<comment type="caution">
    <text evidence="9">The sequence shown here is derived from an EMBL/GenBank/DDBJ whole genome shotgun (WGS) entry which is preliminary data.</text>
</comment>
<dbReference type="SUPFAM" id="SSF56801">
    <property type="entry name" value="Acetyl-CoA synthetase-like"/>
    <property type="match status" value="1"/>
</dbReference>
<dbReference type="Gene3D" id="3.40.50.12780">
    <property type="entry name" value="N-terminal domain of ligase-like"/>
    <property type="match status" value="1"/>
</dbReference>
<dbReference type="InterPro" id="IPR040097">
    <property type="entry name" value="FAAL/FAAC"/>
</dbReference>
<evidence type="ECO:0000256" key="2">
    <source>
        <dbReference type="ARBA" id="ARBA00022598"/>
    </source>
</evidence>
<keyword evidence="4" id="KW-0443">Lipid metabolism</keyword>
<comment type="similarity">
    <text evidence="1">Belongs to the ATP-dependent AMP-binding enzyme family.</text>
</comment>
<protein>
    <submittedName>
        <fullName evidence="9">Fatty acyl-AMP ligase</fullName>
    </submittedName>
</protein>
<dbReference type="GO" id="GO:0016874">
    <property type="term" value="F:ligase activity"/>
    <property type="evidence" value="ECO:0007669"/>
    <property type="project" value="UniProtKB-KW"/>
</dbReference>
<organism evidence="9 10">
    <name type="scientific">Paenirhodobacter ferrireducens</name>
    <dbReference type="NCBI Taxonomy" id="1215032"/>
    <lineage>
        <taxon>Bacteria</taxon>
        <taxon>Pseudomonadati</taxon>
        <taxon>Pseudomonadota</taxon>
        <taxon>Alphaproteobacteria</taxon>
        <taxon>Rhodobacterales</taxon>
        <taxon>Rhodobacter group</taxon>
        <taxon>Paenirhodobacter</taxon>
    </lineage>
</organism>
<dbReference type="InterPro" id="IPR045851">
    <property type="entry name" value="AMP-bd_C_sf"/>
</dbReference>
<evidence type="ECO:0000259" key="7">
    <source>
        <dbReference type="Pfam" id="PF00501"/>
    </source>
</evidence>
<dbReference type="Gene3D" id="3.30.300.30">
    <property type="match status" value="1"/>
</dbReference>
<keyword evidence="2 9" id="KW-0436">Ligase</keyword>
<dbReference type="InterPro" id="IPR000873">
    <property type="entry name" value="AMP-dep_synth/lig_dom"/>
</dbReference>
<sequence>MQPVRGGSGSEAQPFNRSRHQVSAKRTVEVDTGLPEIRADETRPKRKTSLVQVLRHHAQTVPDKIALRFLDRGEGDGRCLTYGELDRQARAWAARLVREGARGQTVLLVYPAGLPFVIGFCACLYAGAIAVPPPFITPSRSASRIAAIAADARPRLVLTSATLAADATIRGTFPAQMSDIPWVVTDGTDAGEETGTWMPSALKPEDPAFLQYTSGSTADPRGVIVTHSNLMANMEMIRIAFGHDADTRMISWLPLFHDMGLVGGLLQPLYLGGLAVLMSPMDFIQRPLRWLQAIERYRGTSSGGPNFAYALCADRIRPEQLNGLDLSSWRVAFCGAEPVRSDDLRRFAELLAPAGFDPNALFPCYGMAEATLFISGGPAGRGLACAKTPAAPGRSEEIDRVICGKAAFGQVLAIVDPESRRRMAEGQVGEVWVAGPNVGAGYWRQEPQSRATFQARLADDLDGAAFLRTGDLGLMRGDDLVIVGRLKEVVIVRGAKHHPEDIEATASRAHPALAGTAAAFAIDHDGTDALIVLQEVKRGHLTDPALSLAAQAVSAAICESFGVRASDVVLVRPGALPRTTSNKIRRSACREAYLAEALVPVRLDTAETAGSGHISASSTALDQPDD</sequence>
<evidence type="ECO:0000259" key="8">
    <source>
        <dbReference type="Pfam" id="PF23024"/>
    </source>
</evidence>
<keyword evidence="6" id="KW-0812">Transmembrane</keyword>
<evidence type="ECO:0000256" key="5">
    <source>
        <dbReference type="SAM" id="MobiDB-lite"/>
    </source>
</evidence>
<reference evidence="9 10" key="1">
    <citation type="submission" date="2019-01" db="EMBL/GenBank/DDBJ databases">
        <title>Sinorhodobacter populi sp. nov. isolated from the symptomatic bark tissue of Populus euramericana canker.</title>
        <authorList>
            <person name="Xu G."/>
        </authorList>
    </citation>
    <scope>NUCLEOTIDE SEQUENCE [LARGE SCALE GENOMIC DNA]</scope>
    <source>
        <strain evidence="9 10">CCTCC AB2012026</strain>
    </source>
</reference>
<evidence type="ECO:0000313" key="9">
    <source>
        <dbReference type="EMBL" id="RWR51927.1"/>
    </source>
</evidence>
<dbReference type="GO" id="GO:0070566">
    <property type="term" value="F:adenylyltransferase activity"/>
    <property type="evidence" value="ECO:0007669"/>
    <property type="project" value="TreeGrafter"/>
</dbReference>
<dbReference type="OrthoDB" id="9803968at2"/>
<accession>A0A443LRX6</accession>
<gene>
    <name evidence="9" type="ORF">EOW65_03490</name>
</gene>
<feature type="region of interest" description="Disordered" evidence="5">
    <location>
        <begin position="1"/>
        <end position="45"/>
    </location>
</feature>
<name>A0A443LRX6_9RHOB</name>
<keyword evidence="6" id="KW-0472">Membrane</keyword>
<keyword evidence="6" id="KW-1133">Transmembrane helix</keyword>